<dbReference type="Pfam" id="PF07676">
    <property type="entry name" value="PD40"/>
    <property type="match status" value="2"/>
</dbReference>
<dbReference type="EMBL" id="JBDKWZ010000002">
    <property type="protein sequence ID" value="MEN7547059.1"/>
    <property type="molecule type" value="Genomic_DNA"/>
</dbReference>
<dbReference type="PANTHER" id="PTHR30329">
    <property type="entry name" value="STATOR ELEMENT OF FLAGELLAR MOTOR COMPLEX"/>
    <property type="match status" value="1"/>
</dbReference>
<dbReference type="CDD" id="cd07185">
    <property type="entry name" value="OmpA_C-like"/>
    <property type="match status" value="1"/>
</dbReference>
<organism evidence="7 8">
    <name type="scientific">Rapidithrix thailandica</name>
    <dbReference type="NCBI Taxonomy" id="413964"/>
    <lineage>
        <taxon>Bacteria</taxon>
        <taxon>Pseudomonadati</taxon>
        <taxon>Bacteroidota</taxon>
        <taxon>Cytophagia</taxon>
        <taxon>Cytophagales</taxon>
        <taxon>Flammeovirgaceae</taxon>
        <taxon>Rapidithrix</taxon>
    </lineage>
</organism>
<proteinExistence type="predicted"/>
<comment type="subcellular location">
    <subcellularLocation>
        <location evidence="1">Cell outer membrane</location>
    </subcellularLocation>
</comment>
<reference evidence="7 8" key="1">
    <citation type="submission" date="2024-04" db="EMBL/GenBank/DDBJ databases">
        <title>Novel genus in family Flammeovirgaceae.</title>
        <authorList>
            <person name="Nguyen T.H."/>
            <person name="Vuong T.Q."/>
            <person name="Le H."/>
            <person name="Kim S.-G."/>
        </authorList>
    </citation>
    <scope>NUCLEOTIDE SEQUENCE [LARGE SCALE GENOMIC DNA]</scope>
    <source>
        <strain evidence="7 8">JCM 23209</strain>
    </source>
</reference>
<keyword evidence="3" id="KW-0998">Cell outer membrane</keyword>
<dbReference type="RefSeq" id="WP_346819846.1">
    <property type="nucleotide sequence ID" value="NZ_JBDKWZ010000002.1"/>
</dbReference>
<protein>
    <submittedName>
        <fullName evidence="7">OmpA family protein</fullName>
    </submittedName>
</protein>
<evidence type="ECO:0000313" key="8">
    <source>
        <dbReference type="Proteomes" id="UP001403385"/>
    </source>
</evidence>
<evidence type="ECO:0000256" key="3">
    <source>
        <dbReference type="ARBA" id="ARBA00023237"/>
    </source>
</evidence>
<feature type="signal peptide" evidence="5">
    <location>
        <begin position="1"/>
        <end position="20"/>
    </location>
</feature>
<keyword evidence="5" id="KW-0732">Signal</keyword>
<dbReference type="InterPro" id="IPR006664">
    <property type="entry name" value="OMP_bac"/>
</dbReference>
<evidence type="ECO:0000259" key="6">
    <source>
        <dbReference type="PROSITE" id="PS51123"/>
    </source>
</evidence>
<feature type="domain" description="OmpA-like" evidence="6">
    <location>
        <begin position="557"/>
        <end position="673"/>
    </location>
</feature>
<dbReference type="Proteomes" id="UP001403385">
    <property type="component" value="Unassembled WGS sequence"/>
</dbReference>
<name>A0AAW9S2A7_9BACT</name>
<accession>A0AAW9S2A7</accession>
<dbReference type="PANTHER" id="PTHR30329:SF21">
    <property type="entry name" value="LIPOPROTEIN YIAD-RELATED"/>
    <property type="match status" value="1"/>
</dbReference>
<dbReference type="PROSITE" id="PS51123">
    <property type="entry name" value="OMPA_2"/>
    <property type="match status" value="1"/>
</dbReference>
<evidence type="ECO:0000313" key="7">
    <source>
        <dbReference type="EMBL" id="MEN7547059.1"/>
    </source>
</evidence>
<dbReference type="PRINTS" id="PR01021">
    <property type="entry name" value="OMPADOMAIN"/>
</dbReference>
<gene>
    <name evidence="7" type="ORF">AAG747_04025</name>
</gene>
<evidence type="ECO:0000256" key="1">
    <source>
        <dbReference type="ARBA" id="ARBA00004442"/>
    </source>
</evidence>
<comment type="caution">
    <text evidence="7">The sequence shown here is derived from an EMBL/GenBank/DDBJ whole genome shotgun (WGS) entry which is preliminary data.</text>
</comment>
<dbReference type="Gene3D" id="3.30.1330.60">
    <property type="entry name" value="OmpA-like domain"/>
    <property type="match status" value="1"/>
</dbReference>
<dbReference type="InterPro" id="IPR011659">
    <property type="entry name" value="WD40"/>
</dbReference>
<keyword evidence="2 4" id="KW-0472">Membrane</keyword>
<dbReference type="InterPro" id="IPR006665">
    <property type="entry name" value="OmpA-like"/>
</dbReference>
<feature type="chain" id="PRO_5043623054" evidence="5">
    <location>
        <begin position="21"/>
        <end position="675"/>
    </location>
</feature>
<dbReference type="AlphaFoldDB" id="A0AAW9S2A7"/>
<evidence type="ECO:0000256" key="4">
    <source>
        <dbReference type="PROSITE-ProRule" id="PRU00473"/>
    </source>
</evidence>
<dbReference type="SUPFAM" id="SSF103088">
    <property type="entry name" value="OmpA-like"/>
    <property type="match status" value="1"/>
</dbReference>
<evidence type="ECO:0000256" key="5">
    <source>
        <dbReference type="SAM" id="SignalP"/>
    </source>
</evidence>
<dbReference type="InterPro" id="IPR050330">
    <property type="entry name" value="Bact_OuterMem_StrucFunc"/>
</dbReference>
<dbReference type="Pfam" id="PF00691">
    <property type="entry name" value="OmpA"/>
    <property type="match status" value="1"/>
</dbReference>
<sequence length="675" mass="75457">MLRALPLFLVTLLFPLLSFAQDVQWAARVLDYSSEHSPGEFNAQQVVGWPSVLPGGGVNPTAWVPKSAKREEFIKVGFDNPKPIRQVAIAESYNPSAVYQVFLYDENGQEHLLGETFRPAPLQEESRMLNIFFNETSYAVAAVKVVLDCKAVPGFVGIDAIAISSSDQPVKAEVNLRADLNPNLLVERMSKTINSDYKEGNPLISPDGKTMYFTRSYHPGNIGGVDDPEDIWYSEWNATSGQWEEAKNMGAPINTNGPNFISSLTPDGDAMVVVLGNRYKKNGKVAPGVSVSTRNADGSWTAPEQMIIQNESHLGPKANFFLANNRKVMVMAMERTDTQGEMDLYVSFLMENGVWSKPRNLGRQVNSVLNEVSPFLASDDKTLYFSSEGHGGFGKQDIFVSRRLDDTWENWSDPENLGPIINSELDDIFFNTPPSGNYSYYAKELNENNSDIFRVEMPLIHKPDPVVVVKGQVFNSKTKEAILAKIIYERLPSGEEVGTAISDTENGKYQIVLPKGEQYGYRAEAEGFLAVSENIDLKNLGNFQEINKNLYLVPIEVGATVRVNNIFFNFDEYKLNDTSIPELNRLVNTLNEHPEMRIEISGHTDNVGDAEYNKKLSEKRVNSVLQFLLDQGIDKSRLEAVGFGEDKPLVSNDDEEEGREINRRVEFRILESSSL</sequence>
<keyword evidence="8" id="KW-1185">Reference proteome</keyword>
<dbReference type="GO" id="GO:0009279">
    <property type="term" value="C:cell outer membrane"/>
    <property type="evidence" value="ECO:0007669"/>
    <property type="project" value="UniProtKB-SubCell"/>
</dbReference>
<dbReference type="SUPFAM" id="SSF82171">
    <property type="entry name" value="DPP6 N-terminal domain-like"/>
    <property type="match status" value="1"/>
</dbReference>
<dbReference type="InterPro" id="IPR036737">
    <property type="entry name" value="OmpA-like_sf"/>
</dbReference>
<evidence type="ECO:0000256" key="2">
    <source>
        <dbReference type="ARBA" id="ARBA00023136"/>
    </source>
</evidence>